<evidence type="ECO:0000256" key="2">
    <source>
        <dbReference type="ARBA" id="ARBA00022741"/>
    </source>
</evidence>
<dbReference type="GO" id="GO:0003924">
    <property type="term" value="F:GTPase activity"/>
    <property type="evidence" value="ECO:0007669"/>
    <property type="project" value="InterPro"/>
</dbReference>
<evidence type="ECO:0000259" key="6">
    <source>
        <dbReference type="PROSITE" id="PS51722"/>
    </source>
</evidence>
<evidence type="ECO:0000256" key="5">
    <source>
        <dbReference type="ARBA" id="ARBA00023134"/>
    </source>
</evidence>
<proteinExistence type="predicted"/>
<name>A0A3G5AHN0_9VIRU</name>
<dbReference type="SUPFAM" id="SSF52540">
    <property type="entry name" value="P-loop containing nucleoside triphosphate hydrolases"/>
    <property type="match status" value="1"/>
</dbReference>
<evidence type="ECO:0000313" key="7">
    <source>
        <dbReference type="EMBL" id="AYV84909.1"/>
    </source>
</evidence>
<evidence type="ECO:0000256" key="1">
    <source>
        <dbReference type="ARBA" id="ARBA00022540"/>
    </source>
</evidence>
<dbReference type="NCBIfam" id="NF003077">
    <property type="entry name" value="PRK04000.1"/>
    <property type="match status" value="1"/>
</dbReference>
<gene>
    <name evidence="7" type="ORF">Hyperionvirus53_4</name>
</gene>
<organism evidence="7">
    <name type="scientific">Hyperionvirus sp</name>
    <dbReference type="NCBI Taxonomy" id="2487770"/>
    <lineage>
        <taxon>Viruses</taxon>
        <taxon>Varidnaviria</taxon>
        <taxon>Bamfordvirae</taxon>
        <taxon>Nucleocytoviricota</taxon>
        <taxon>Megaviricetes</taxon>
        <taxon>Imitervirales</taxon>
        <taxon>Mimiviridae</taxon>
        <taxon>Klosneuvirinae</taxon>
    </lineage>
</organism>
<keyword evidence="4" id="KW-0648">Protein biosynthesis</keyword>
<dbReference type="Gene3D" id="3.40.50.300">
    <property type="entry name" value="P-loop containing nucleotide triphosphate hydrolases"/>
    <property type="match status" value="1"/>
</dbReference>
<evidence type="ECO:0000256" key="3">
    <source>
        <dbReference type="ARBA" id="ARBA00022801"/>
    </source>
</evidence>
<keyword evidence="3" id="KW-0378">Hydrolase</keyword>
<accession>A0A3G5AHN0</accession>
<dbReference type="Gene3D" id="2.40.30.10">
    <property type="entry name" value="Translation factors"/>
    <property type="match status" value="1"/>
</dbReference>
<dbReference type="PROSITE" id="PS51722">
    <property type="entry name" value="G_TR_2"/>
    <property type="match status" value="1"/>
</dbReference>
<dbReference type="PANTHER" id="PTHR42854:SF3">
    <property type="entry name" value="EUKARYOTIC TRANSLATION INITIATION FACTOR 2 SUBUNIT 3-RELATED"/>
    <property type="match status" value="1"/>
</dbReference>
<protein>
    <submittedName>
        <fullName evidence="7">Eukaryotic translation initiation factor 2 gamma subunit</fullName>
    </submittedName>
</protein>
<dbReference type="CDD" id="cd03688">
    <property type="entry name" value="eIF2_gamma_II"/>
    <property type="match status" value="1"/>
</dbReference>
<keyword evidence="1 7" id="KW-0396">Initiation factor</keyword>
<dbReference type="FunFam" id="2.40.30.10:FF:000009">
    <property type="entry name" value="Eukaryotic translation initiation factor 2 subunit gamma"/>
    <property type="match status" value="1"/>
</dbReference>
<sequence>MTEDIDRRYVILEAMAHQPILNIGMIGHVSHGKSSIVKSLTGISTQKHSSEKQKNITIKLGYANVKLYQCPKCLPPKSYQTAPSDIYKKKCSFCETDMILLSHISFVDCPGHVRFMSTMIGGTCIMDTTMLVVAIDDNTLPAPQAKEHLNAITLGGIKNSIICLNKFDLVKKDIGLRNIKILQAALKGTIAADSPMVPISATVNINIDVLCEYLSNIPVPIRDLTSSPKMIIVRSYNINKPGTSLDNLSGGVIGGSILCGKINISDEVELRPGYYISNETGKNRFSYKPLHGKIISIFSEKNKLESAIPGGLIGIQLDIDPALSANDGLVGQMMTKLGSDSTSAVYEEITLSYTPLDKSITLKKDDILEVNINACNTKCKILTLPSTTLTLQPDKPISISPQDKIVISYNGKIFGTATIINGTQSHQIE</sequence>
<keyword evidence="5" id="KW-0342">GTP-binding</keyword>
<feature type="domain" description="Tr-type G" evidence="6">
    <location>
        <begin position="18"/>
        <end position="229"/>
    </location>
</feature>
<dbReference type="GO" id="GO:0005525">
    <property type="term" value="F:GTP binding"/>
    <property type="evidence" value="ECO:0007669"/>
    <property type="project" value="UniProtKB-KW"/>
</dbReference>
<dbReference type="InterPro" id="IPR044127">
    <property type="entry name" value="eIF2g_dom_2"/>
</dbReference>
<dbReference type="InterPro" id="IPR027417">
    <property type="entry name" value="P-loop_NTPase"/>
</dbReference>
<dbReference type="InterPro" id="IPR050543">
    <property type="entry name" value="eIF2G"/>
</dbReference>
<dbReference type="SUPFAM" id="SSF50447">
    <property type="entry name" value="Translation proteins"/>
    <property type="match status" value="1"/>
</dbReference>
<reference evidence="7" key="1">
    <citation type="submission" date="2018-10" db="EMBL/GenBank/DDBJ databases">
        <title>Hidden diversity of soil giant viruses.</title>
        <authorList>
            <person name="Schulz F."/>
            <person name="Alteio L."/>
            <person name="Goudeau D."/>
            <person name="Ryan E.M."/>
            <person name="Malmstrom R.R."/>
            <person name="Blanchard J."/>
            <person name="Woyke T."/>
        </authorList>
    </citation>
    <scope>NUCLEOTIDE SEQUENCE</scope>
    <source>
        <strain evidence="7">HYV1</strain>
    </source>
</reference>
<dbReference type="InterPro" id="IPR000795">
    <property type="entry name" value="T_Tr_GTP-bd_dom"/>
</dbReference>
<dbReference type="Pfam" id="PF00009">
    <property type="entry name" value="GTP_EFTU"/>
    <property type="match status" value="1"/>
</dbReference>
<dbReference type="GO" id="GO:0000049">
    <property type="term" value="F:tRNA binding"/>
    <property type="evidence" value="ECO:0007669"/>
    <property type="project" value="InterPro"/>
</dbReference>
<dbReference type="PRINTS" id="PR00315">
    <property type="entry name" value="ELONGATNFCT"/>
</dbReference>
<dbReference type="InterPro" id="IPR009000">
    <property type="entry name" value="Transl_B-barrel_sf"/>
</dbReference>
<keyword evidence="2" id="KW-0547">Nucleotide-binding</keyword>
<dbReference type="EMBL" id="MK072435">
    <property type="protein sequence ID" value="AYV84909.1"/>
    <property type="molecule type" value="Genomic_DNA"/>
</dbReference>
<evidence type="ECO:0000256" key="4">
    <source>
        <dbReference type="ARBA" id="ARBA00022917"/>
    </source>
</evidence>
<dbReference type="PANTHER" id="PTHR42854">
    <property type="entry name" value="EUKARYOTIC TRANSLATION INITIATION FACTOR 2 SUBUNIT 3 FAMILY MEMBER"/>
    <property type="match status" value="1"/>
</dbReference>